<keyword evidence="1" id="KW-1133">Transmembrane helix</keyword>
<dbReference type="EMBL" id="ABJB010651274">
    <property type="status" value="NOT_ANNOTATED_CDS"/>
    <property type="molecule type" value="Genomic_DNA"/>
</dbReference>
<dbReference type="HOGENOM" id="CLU_2075739_0_0_1"/>
<protein>
    <submittedName>
        <fullName evidence="2 3">Uncharacterized protein</fullName>
    </submittedName>
</protein>
<evidence type="ECO:0000313" key="3">
    <source>
        <dbReference type="EnsemblMetazoa" id="ISCW005426-PA"/>
    </source>
</evidence>
<evidence type="ECO:0000313" key="4">
    <source>
        <dbReference type="Proteomes" id="UP000001555"/>
    </source>
</evidence>
<keyword evidence="1" id="KW-0812">Transmembrane</keyword>
<reference evidence="2 4" key="1">
    <citation type="submission" date="2008-03" db="EMBL/GenBank/DDBJ databases">
        <title>Annotation of Ixodes scapularis.</title>
        <authorList>
            <consortium name="Ixodes scapularis Genome Project Consortium"/>
            <person name="Caler E."/>
            <person name="Hannick L.I."/>
            <person name="Bidwell S."/>
            <person name="Joardar V."/>
            <person name="Thiagarajan M."/>
            <person name="Amedeo P."/>
            <person name="Galinsky K.J."/>
            <person name="Schobel S."/>
            <person name="Inman J."/>
            <person name="Hostetler J."/>
            <person name="Miller J."/>
            <person name="Hammond M."/>
            <person name="Megy K."/>
            <person name="Lawson D."/>
            <person name="Kodira C."/>
            <person name="Sutton G."/>
            <person name="Meyer J."/>
            <person name="Hill C.A."/>
            <person name="Birren B."/>
            <person name="Nene V."/>
            <person name="Collins F."/>
            <person name="Alarcon-Chaidez F."/>
            <person name="Wikel S."/>
            <person name="Strausberg R."/>
        </authorList>
    </citation>
    <scope>NUCLEOTIDE SEQUENCE [LARGE SCALE GENOMIC DNA]</scope>
    <source>
        <strain evidence="4">Wikel</strain>
        <strain evidence="2">Wikel colony</strain>
    </source>
</reference>
<dbReference type="EnsemblMetazoa" id="ISCW005426-RA">
    <property type="protein sequence ID" value="ISCW005426-PA"/>
    <property type="gene ID" value="ISCW005426"/>
</dbReference>
<dbReference type="PaxDb" id="6945-B7PP71"/>
<dbReference type="EMBL" id="DS756190">
    <property type="protein sequence ID" value="EEC08393.1"/>
    <property type="molecule type" value="Genomic_DNA"/>
</dbReference>
<dbReference type="AlphaFoldDB" id="B7PP71"/>
<keyword evidence="1" id="KW-0472">Membrane</keyword>
<evidence type="ECO:0000256" key="1">
    <source>
        <dbReference type="SAM" id="Phobius"/>
    </source>
</evidence>
<gene>
    <name evidence="2" type="ORF">IscW_ISCW005426</name>
</gene>
<sequence length="118" mass="13614">MTDTSAVFTFSKDRSFGEKFFVTLRTIFSPIGTFYRSLLPQCIQMMYFVVSLILYGLPRHKKCRSRLADIRIQQTLFIFIHSCQFTVDICRYAGCLHTSQPPEHTRKCSAEHAHLGTA</sequence>
<dbReference type="VEuPathDB" id="VectorBase:ISCI005426"/>
<dbReference type="InParanoid" id="B7PP71"/>
<dbReference type="Proteomes" id="UP000001555">
    <property type="component" value="Unassembled WGS sequence"/>
</dbReference>
<reference evidence="3" key="2">
    <citation type="submission" date="2020-05" db="UniProtKB">
        <authorList>
            <consortium name="EnsemblMetazoa"/>
        </authorList>
    </citation>
    <scope>IDENTIFICATION</scope>
    <source>
        <strain evidence="3">wikel</strain>
    </source>
</reference>
<keyword evidence="4" id="KW-1185">Reference proteome</keyword>
<organism>
    <name type="scientific">Ixodes scapularis</name>
    <name type="common">Black-legged tick</name>
    <name type="synonym">Deer tick</name>
    <dbReference type="NCBI Taxonomy" id="6945"/>
    <lineage>
        <taxon>Eukaryota</taxon>
        <taxon>Metazoa</taxon>
        <taxon>Ecdysozoa</taxon>
        <taxon>Arthropoda</taxon>
        <taxon>Chelicerata</taxon>
        <taxon>Arachnida</taxon>
        <taxon>Acari</taxon>
        <taxon>Parasitiformes</taxon>
        <taxon>Ixodida</taxon>
        <taxon>Ixodoidea</taxon>
        <taxon>Ixodidae</taxon>
        <taxon>Ixodinae</taxon>
        <taxon>Ixodes</taxon>
    </lineage>
</organism>
<name>B7PP71_IXOSC</name>
<accession>B7PP71</accession>
<proteinExistence type="predicted"/>
<evidence type="ECO:0000313" key="2">
    <source>
        <dbReference type="EMBL" id="EEC08393.1"/>
    </source>
</evidence>
<feature type="transmembrane region" description="Helical" evidence="1">
    <location>
        <begin position="38"/>
        <end position="57"/>
    </location>
</feature>
<dbReference type="VEuPathDB" id="VectorBase:ISCW005426"/>